<name>A0A420QX02_FUSOX</name>
<accession>A0A420QX02</accession>
<proteinExistence type="predicted"/>
<sequence>MAITTILDKVDNEVSSDTVDDETPPIERRIDTLQLIRGVLLARAWEAIGPLRGGSVNW</sequence>
<gene>
    <name evidence="1" type="ORF">BFJ68_g9235</name>
</gene>
<dbReference type="Proteomes" id="UP000285860">
    <property type="component" value="Unassembled WGS sequence"/>
</dbReference>
<comment type="caution">
    <text evidence="1">The sequence shown here is derived from an EMBL/GenBank/DDBJ whole genome shotgun (WGS) entry which is preliminary data.</text>
</comment>
<evidence type="ECO:0000313" key="2">
    <source>
        <dbReference type="Proteomes" id="UP000285860"/>
    </source>
</evidence>
<organism evidence="1 2">
    <name type="scientific">Fusarium oxysporum</name>
    <name type="common">Fusarium vascular wilt</name>
    <dbReference type="NCBI Taxonomy" id="5507"/>
    <lineage>
        <taxon>Eukaryota</taxon>
        <taxon>Fungi</taxon>
        <taxon>Dikarya</taxon>
        <taxon>Ascomycota</taxon>
        <taxon>Pezizomycotina</taxon>
        <taxon>Sordariomycetes</taxon>
        <taxon>Hypocreomycetidae</taxon>
        <taxon>Hypocreales</taxon>
        <taxon>Nectriaceae</taxon>
        <taxon>Fusarium</taxon>
        <taxon>Fusarium oxysporum species complex</taxon>
    </lineage>
</organism>
<dbReference type="EMBL" id="MRCY01000044">
    <property type="protein sequence ID" value="RKL09291.1"/>
    <property type="molecule type" value="Genomic_DNA"/>
</dbReference>
<protein>
    <submittedName>
        <fullName evidence="1">Uncharacterized protein</fullName>
    </submittedName>
</protein>
<dbReference type="AlphaFoldDB" id="A0A420QX02"/>
<evidence type="ECO:0000313" key="1">
    <source>
        <dbReference type="EMBL" id="RKL09291.1"/>
    </source>
</evidence>
<reference evidence="1 2" key="1">
    <citation type="journal article" date="2018" name="Sci. Rep.">
        <title>Characterisation of pathogen-specific regions and novel effector candidates in Fusarium oxysporum f. sp. cepae.</title>
        <authorList>
            <person name="Armitage A.D."/>
            <person name="Taylor A."/>
            <person name="Sobczyk M.K."/>
            <person name="Baxter L."/>
            <person name="Greenfield B.P."/>
            <person name="Bates H.J."/>
            <person name="Wilson F."/>
            <person name="Jackson A.C."/>
            <person name="Ott S."/>
            <person name="Harrison R.J."/>
            <person name="Clarkson J.P."/>
        </authorList>
    </citation>
    <scope>NUCLEOTIDE SEQUENCE [LARGE SCALE GENOMIC DNA]</scope>
    <source>
        <strain evidence="1 2">Fo_A28</strain>
    </source>
</reference>